<dbReference type="EMBL" id="MU251712">
    <property type="protein sequence ID" value="KAG9229984.1"/>
    <property type="molecule type" value="Genomic_DNA"/>
</dbReference>
<evidence type="ECO:0000256" key="1">
    <source>
        <dbReference type="SAM" id="MobiDB-lite"/>
    </source>
</evidence>
<feature type="signal peptide" evidence="3">
    <location>
        <begin position="1"/>
        <end position="28"/>
    </location>
</feature>
<dbReference type="AlphaFoldDB" id="A0A9P7YA66"/>
<organism evidence="4 5">
    <name type="scientific">Amylocarpus encephaloides</name>
    <dbReference type="NCBI Taxonomy" id="45428"/>
    <lineage>
        <taxon>Eukaryota</taxon>
        <taxon>Fungi</taxon>
        <taxon>Dikarya</taxon>
        <taxon>Ascomycota</taxon>
        <taxon>Pezizomycotina</taxon>
        <taxon>Leotiomycetes</taxon>
        <taxon>Helotiales</taxon>
        <taxon>Helotiales incertae sedis</taxon>
        <taxon>Amylocarpus</taxon>
    </lineage>
</organism>
<keyword evidence="2" id="KW-0472">Membrane</keyword>
<feature type="region of interest" description="Disordered" evidence="1">
    <location>
        <begin position="497"/>
        <end position="524"/>
    </location>
</feature>
<evidence type="ECO:0000256" key="2">
    <source>
        <dbReference type="SAM" id="Phobius"/>
    </source>
</evidence>
<feature type="compositionally biased region" description="Polar residues" evidence="1">
    <location>
        <begin position="326"/>
        <end position="338"/>
    </location>
</feature>
<feature type="compositionally biased region" description="Polar residues" evidence="1">
    <location>
        <begin position="403"/>
        <end position="416"/>
    </location>
</feature>
<keyword evidence="5" id="KW-1185">Reference proteome</keyword>
<keyword evidence="2" id="KW-1133">Transmembrane helix</keyword>
<name>A0A9P7YA66_9HELO</name>
<dbReference type="OrthoDB" id="4524805at2759"/>
<gene>
    <name evidence="4" type="ORF">BJ875DRAFT_473463</name>
</gene>
<keyword evidence="3" id="KW-0732">Signal</keyword>
<accession>A0A9P7YA66</accession>
<evidence type="ECO:0000313" key="5">
    <source>
        <dbReference type="Proteomes" id="UP000824998"/>
    </source>
</evidence>
<feature type="compositionally biased region" description="Polar residues" evidence="1">
    <location>
        <begin position="277"/>
        <end position="289"/>
    </location>
</feature>
<feature type="chain" id="PRO_5040490644" evidence="3">
    <location>
        <begin position="29"/>
        <end position="524"/>
    </location>
</feature>
<sequence>MLPRTHEPGVGALKVWAFLALQTSTTSALSIADQKTIRVRSVLGIDWSPAPSPENGPPLSASALRDKSLLPAEIGGIVGAYLFSLCLVALFLVTCGRKARQRAQAPPRVVDVEMLVAQNKGGILSTTIAFDPSPITPALTSARNFSWPHPEKDEANPYVFPIVDRSPITPPGASPYVDHRVVQADTEMAARDLEDIYAHVMEQEDAKAKGISPKDLPSPVQSPRSMPSPAPQRGGLSEKTARRPSNITVDENKSTKSRASSIMSALSPRRSKPKPMQISSPLATPSSLKFGQDVHDSDREPLSPKYYKPPPPVPTDQEPYQHHSRQSSLAPASPTRSIAEQLAPYGPGGPGNGRHRQMPSQGSVQSLQEPASALTTHSMAPLYPPTQRTSPKPVPKPLHPIPTASNPPSTNASTRTLPFRAYESQSSLKSPTFRPQPTKTTVLERSGPQHGGPQTAGLKTPWSAGATPYSPFYQPFTPMIPVTPRLVTKQDRKMMKKMEKKEGIRQGPAQELIKSEEDLWDSGY</sequence>
<feature type="compositionally biased region" description="Polar residues" evidence="1">
    <location>
        <begin position="423"/>
        <end position="443"/>
    </location>
</feature>
<feature type="compositionally biased region" description="Polar residues" evidence="1">
    <location>
        <begin position="358"/>
        <end position="378"/>
    </location>
</feature>
<proteinExistence type="predicted"/>
<evidence type="ECO:0000313" key="4">
    <source>
        <dbReference type="EMBL" id="KAG9229984.1"/>
    </source>
</evidence>
<feature type="transmembrane region" description="Helical" evidence="2">
    <location>
        <begin position="74"/>
        <end position="93"/>
    </location>
</feature>
<evidence type="ECO:0000256" key="3">
    <source>
        <dbReference type="SAM" id="SignalP"/>
    </source>
</evidence>
<comment type="caution">
    <text evidence="4">The sequence shown here is derived from an EMBL/GenBank/DDBJ whole genome shotgun (WGS) entry which is preliminary data.</text>
</comment>
<keyword evidence="2" id="KW-0812">Transmembrane</keyword>
<protein>
    <submittedName>
        <fullName evidence="4">Uncharacterized protein</fullName>
    </submittedName>
</protein>
<reference evidence="4" key="1">
    <citation type="journal article" date="2021" name="IMA Fungus">
        <title>Genomic characterization of three marine fungi, including Emericellopsis atlantica sp. nov. with signatures of a generalist lifestyle and marine biomass degradation.</title>
        <authorList>
            <person name="Hagestad O.C."/>
            <person name="Hou L."/>
            <person name="Andersen J.H."/>
            <person name="Hansen E.H."/>
            <person name="Altermark B."/>
            <person name="Li C."/>
            <person name="Kuhnert E."/>
            <person name="Cox R.J."/>
            <person name="Crous P.W."/>
            <person name="Spatafora J.W."/>
            <person name="Lail K."/>
            <person name="Amirebrahimi M."/>
            <person name="Lipzen A."/>
            <person name="Pangilinan J."/>
            <person name="Andreopoulos W."/>
            <person name="Hayes R.D."/>
            <person name="Ng V."/>
            <person name="Grigoriev I.V."/>
            <person name="Jackson S.A."/>
            <person name="Sutton T.D.S."/>
            <person name="Dobson A.D.W."/>
            <person name="Rama T."/>
        </authorList>
    </citation>
    <scope>NUCLEOTIDE SEQUENCE</scope>
    <source>
        <strain evidence="4">TRa018bII</strain>
    </source>
</reference>
<feature type="region of interest" description="Disordered" evidence="1">
    <location>
        <begin position="204"/>
        <end position="463"/>
    </location>
</feature>
<feature type="compositionally biased region" description="Basic and acidic residues" evidence="1">
    <location>
        <begin position="292"/>
        <end position="302"/>
    </location>
</feature>
<dbReference type="Proteomes" id="UP000824998">
    <property type="component" value="Unassembled WGS sequence"/>
</dbReference>